<accession>A0A3B0XFM6</accession>
<dbReference type="EMBL" id="UOFE01000048">
    <property type="protein sequence ID" value="VAW55406.1"/>
    <property type="molecule type" value="Genomic_DNA"/>
</dbReference>
<dbReference type="Gene3D" id="3.30.530.20">
    <property type="match status" value="1"/>
</dbReference>
<protein>
    <submittedName>
        <fullName evidence="1">Uncharacterized protein</fullName>
    </submittedName>
</protein>
<gene>
    <name evidence="1" type="ORF">MNBD_GAMMA05-2451</name>
</gene>
<dbReference type="InterPro" id="IPR023393">
    <property type="entry name" value="START-like_dom_sf"/>
</dbReference>
<reference evidence="1" key="1">
    <citation type="submission" date="2018-06" db="EMBL/GenBank/DDBJ databases">
        <authorList>
            <person name="Zhirakovskaya E."/>
        </authorList>
    </citation>
    <scope>NUCLEOTIDE SEQUENCE</scope>
</reference>
<name>A0A3B0XFM6_9ZZZZ</name>
<sequence>MSEINVELSILTRDFDAPMQLVYEAWTQENHLYKWQAPNAEIVCEYKSADIRVDGSTLTNYIDRVI</sequence>
<proteinExistence type="predicted"/>
<evidence type="ECO:0000313" key="1">
    <source>
        <dbReference type="EMBL" id="VAW55406.1"/>
    </source>
</evidence>
<dbReference type="AlphaFoldDB" id="A0A3B0XFM6"/>
<dbReference type="SUPFAM" id="SSF55961">
    <property type="entry name" value="Bet v1-like"/>
    <property type="match status" value="1"/>
</dbReference>
<organism evidence="1">
    <name type="scientific">hydrothermal vent metagenome</name>
    <dbReference type="NCBI Taxonomy" id="652676"/>
    <lineage>
        <taxon>unclassified sequences</taxon>
        <taxon>metagenomes</taxon>
        <taxon>ecological metagenomes</taxon>
    </lineage>
</organism>